<evidence type="ECO:0000313" key="2">
    <source>
        <dbReference type="EMBL" id="CAI9171658.1"/>
    </source>
</evidence>
<accession>A0ABN8ZDU1</accession>
<dbReference type="Proteomes" id="UP001176941">
    <property type="component" value="Chromosome 31"/>
</dbReference>
<dbReference type="EMBL" id="OX459967">
    <property type="protein sequence ID" value="CAI9171658.1"/>
    <property type="molecule type" value="Genomic_DNA"/>
</dbReference>
<name>A0ABN8ZDU1_RANTA</name>
<evidence type="ECO:0000313" key="3">
    <source>
        <dbReference type="Proteomes" id="UP001176941"/>
    </source>
</evidence>
<organism evidence="2 3">
    <name type="scientific">Rangifer tarandus platyrhynchus</name>
    <name type="common">Svalbard reindeer</name>
    <dbReference type="NCBI Taxonomy" id="3082113"/>
    <lineage>
        <taxon>Eukaryota</taxon>
        <taxon>Metazoa</taxon>
        <taxon>Chordata</taxon>
        <taxon>Craniata</taxon>
        <taxon>Vertebrata</taxon>
        <taxon>Euteleostomi</taxon>
        <taxon>Mammalia</taxon>
        <taxon>Eutheria</taxon>
        <taxon>Laurasiatheria</taxon>
        <taxon>Artiodactyla</taxon>
        <taxon>Ruminantia</taxon>
        <taxon>Pecora</taxon>
        <taxon>Cervidae</taxon>
        <taxon>Odocoileinae</taxon>
        <taxon>Rangifer</taxon>
    </lineage>
</organism>
<keyword evidence="3" id="KW-1185">Reference proteome</keyword>
<feature type="compositionally biased region" description="Basic and acidic residues" evidence="1">
    <location>
        <begin position="17"/>
        <end position="31"/>
    </location>
</feature>
<protein>
    <submittedName>
        <fullName evidence="2">Uncharacterized protein</fullName>
    </submittedName>
</protein>
<sequence>MWPPASGAAFDPPAGAVRRDHPSRRGSDASTRDPSMPPTRLGGARGRPQPRERRHGPAANIALNLQLRVRLPAGRSSPPHKQGRRSAARVTRTPPCTSPAPAPPGGEAGGHRRLSCTGSGGGSGGLEASAAEGTRRAAGQRPEKRNVAAIRGRILASPLRPPPPGLRVAGQP</sequence>
<proteinExistence type="predicted"/>
<evidence type="ECO:0000256" key="1">
    <source>
        <dbReference type="SAM" id="MobiDB-lite"/>
    </source>
</evidence>
<feature type="region of interest" description="Disordered" evidence="1">
    <location>
        <begin position="1"/>
        <end position="172"/>
    </location>
</feature>
<reference evidence="2" key="1">
    <citation type="submission" date="2023-04" db="EMBL/GenBank/DDBJ databases">
        <authorList>
            <consortium name="ELIXIR-Norway"/>
        </authorList>
    </citation>
    <scope>NUCLEOTIDE SEQUENCE [LARGE SCALE GENOMIC DNA]</scope>
</reference>
<gene>
    <name evidence="2" type="ORF">MRATA1EN1_LOCUS20620</name>
</gene>